<evidence type="ECO:0000313" key="6">
    <source>
        <dbReference type="Proteomes" id="UP001299608"/>
    </source>
</evidence>
<evidence type="ECO:0000256" key="2">
    <source>
        <dbReference type="SAM" id="Phobius"/>
    </source>
</evidence>
<keyword evidence="2" id="KW-0812">Transmembrane</keyword>
<dbReference type="RefSeq" id="WP_117557217.1">
    <property type="nucleotide sequence ID" value="NZ_BAABZL010000001.1"/>
</dbReference>
<feature type="compositionally biased region" description="Basic and acidic residues" evidence="1">
    <location>
        <begin position="43"/>
        <end position="54"/>
    </location>
</feature>
<name>A0AAW5BW51_9FIRM</name>
<evidence type="ECO:0000313" key="5">
    <source>
        <dbReference type="Proteomes" id="UP000669239"/>
    </source>
</evidence>
<keyword evidence="5" id="KW-1185">Reference proteome</keyword>
<evidence type="ECO:0000256" key="1">
    <source>
        <dbReference type="SAM" id="MobiDB-lite"/>
    </source>
</evidence>
<dbReference type="GeneID" id="97204556"/>
<dbReference type="Proteomes" id="UP000669239">
    <property type="component" value="Unassembled WGS sequence"/>
</dbReference>
<gene>
    <name evidence="4" type="ORF">G5B36_02305</name>
    <name evidence="3" type="ORF">L0N08_06285</name>
</gene>
<reference evidence="3" key="3">
    <citation type="submission" date="2022-01" db="EMBL/GenBank/DDBJ databases">
        <title>Collection of gut derived symbiotic bacterial strains cultured from healthy donors.</title>
        <authorList>
            <person name="Lin H."/>
            <person name="Kohout C."/>
            <person name="Waligurski E."/>
            <person name="Pamer E.G."/>
        </authorList>
    </citation>
    <scope>NUCLEOTIDE SEQUENCE</scope>
    <source>
        <strain evidence="3">DFI.6.55</strain>
    </source>
</reference>
<proteinExistence type="predicted"/>
<dbReference type="Proteomes" id="UP001299608">
    <property type="component" value="Unassembled WGS sequence"/>
</dbReference>
<evidence type="ECO:0000313" key="4">
    <source>
        <dbReference type="EMBL" id="NSJ47533.1"/>
    </source>
</evidence>
<dbReference type="AlphaFoldDB" id="A0AAW5BW51"/>
<reference evidence="4" key="2">
    <citation type="submission" date="2020-02" db="EMBL/GenBank/DDBJ databases">
        <authorList>
            <person name="Littmann E."/>
            <person name="Sorbara M."/>
        </authorList>
    </citation>
    <scope>NUCLEOTIDE SEQUENCE</scope>
    <source>
        <strain evidence="4">MSK.1.17</strain>
    </source>
</reference>
<dbReference type="EMBL" id="JAAITT010000002">
    <property type="protein sequence ID" value="NSJ47533.1"/>
    <property type="molecule type" value="Genomic_DNA"/>
</dbReference>
<dbReference type="EMBL" id="JAKNGE010000006">
    <property type="protein sequence ID" value="MCG4745014.1"/>
    <property type="molecule type" value="Genomic_DNA"/>
</dbReference>
<keyword evidence="2" id="KW-0472">Membrane</keyword>
<organism evidence="3 6">
    <name type="scientific">Enterocloster aldenensis</name>
    <dbReference type="NCBI Taxonomy" id="358742"/>
    <lineage>
        <taxon>Bacteria</taxon>
        <taxon>Bacillati</taxon>
        <taxon>Bacillota</taxon>
        <taxon>Clostridia</taxon>
        <taxon>Lachnospirales</taxon>
        <taxon>Lachnospiraceae</taxon>
        <taxon>Enterocloster</taxon>
    </lineage>
</organism>
<comment type="caution">
    <text evidence="3">The sequence shown here is derived from an EMBL/GenBank/DDBJ whole genome shotgun (WGS) entry which is preliminary data.</text>
</comment>
<evidence type="ECO:0000313" key="3">
    <source>
        <dbReference type="EMBL" id="MCG4745014.1"/>
    </source>
</evidence>
<sequence length="103" mass="12259">MRECPYCGSELPDDKNAVYCVNCDHIIDEDFLLRQKIKKELEEKRPARMKERPKKDRKQPPAPGRRRGRYDYVPGTRYEEKKSYANVILIAIVVLILLYLLYK</sequence>
<accession>A0AAW5BW51</accession>
<feature type="transmembrane region" description="Helical" evidence="2">
    <location>
        <begin position="84"/>
        <end position="102"/>
    </location>
</feature>
<protein>
    <submittedName>
        <fullName evidence="3">Zinc ribbon domain-containing protein</fullName>
    </submittedName>
</protein>
<feature type="region of interest" description="Disordered" evidence="1">
    <location>
        <begin position="43"/>
        <end position="71"/>
    </location>
</feature>
<reference evidence="4 5" key="1">
    <citation type="journal article" date="2020" name="Cell Host Microbe">
        <title>Functional and Genomic Variation between Human-Derived Isolates of Lachnospiraceae Reveals Inter- and Intra-Species Diversity.</title>
        <authorList>
            <person name="Sorbara M.T."/>
            <person name="Littmann E.R."/>
            <person name="Fontana E."/>
            <person name="Moody T.U."/>
            <person name="Kohout C.E."/>
            <person name="Gjonbalaj M."/>
            <person name="Eaton V."/>
            <person name="Seok R."/>
            <person name="Leiner I.M."/>
            <person name="Pamer E.G."/>
        </authorList>
    </citation>
    <scope>NUCLEOTIDE SEQUENCE [LARGE SCALE GENOMIC DNA]</scope>
    <source>
        <strain evidence="4 5">MSK.1.17</strain>
    </source>
</reference>
<keyword evidence="2" id="KW-1133">Transmembrane helix</keyword>